<dbReference type="Gene3D" id="3.60.10.10">
    <property type="entry name" value="Endonuclease/exonuclease/phosphatase"/>
    <property type="match status" value="1"/>
</dbReference>
<organism evidence="1 2">
    <name type="scientific">Merluccius polli</name>
    <name type="common">Benguela hake</name>
    <name type="synonym">Merluccius cadenati</name>
    <dbReference type="NCBI Taxonomy" id="89951"/>
    <lineage>
        <taxon>Eukaryota</taxon>
        <taxon>Metazoa</taxon>
        <taxon>Chordata</taxon>
        <taxon>Craniata</taxon>
        <taxon>Vertebrata</taxon>
        <taxon>Euteleostomi</taxon>
        <taxon>Actinopterygii</taxon>
        <taxon>Neopterygii</taxon>
        <taxon>Teleostei</taxon>
        <taxon>Neoteleostei</taxon>
        <taxon>Acanthomorphata</taxon>
        <taxon>Zeiogadaria</taxon>
        <taxon>Gadariae</taxon>
        <taxon>Gadiformes</taxon>
        <taxon>Gadoidei</taxon>
        <taxon>Merlucciidae</taxon>
        <taxon>Merluccius</taxon>
    </lineage>
</organism>
<accession>A0AA47P2M3</accession>
<evidence type="ECO:0000313" key="1">
    <source>
        <dbReference type="EMBL" id="KAK0144622.1"/>
    </source>
</evidence>
<dbReference type="InterPro" id="IPR036691">
    <property type="entry name" value="Endo/exonu/phosph_ase_sf"/>
</dbReference>
<dbReference type="EMBL" id="JAOPHQ010003127">
    <property type="protein sequence ID" value="KAK0144622.1"/>
    <property type="molecule type" value="Genomic_DNA"/>
</dbReference>
<dbReference type="PANTHER" id="PTHR47510:SF3">
    <property type="entry name" value="ENDO_EXONUCLEASE_PHOSPHATASE DOMAIN-CONTAINING PROTEIN"/>
    <property type="match status" value="1"/>
</dbReference>
<gene>
    <name evidence="1" type="ORF">N1851_016964</name>
</gene>
<evidence type="ECO:0008006" key="3">
    <source>
        <dbReference type="Google" id="ProtNLM"/>
    </source>
</evidence>
<reference evidence="1" key="1">
    <citation type="journal article" date="2023" name="Front. Mar. Sci.">
        <title>A new Merluccius polli reference genome to investigate the effects of global change in West African waters.</title>
        <authorList>
            <person name="Mateo J.L."/>
            <person name="Blanco-Fernandez C."/>
            <person name="Garcia-Vazquez E."/>
            <person name="Machado-Schiaffino G."/>
        </authorList>
    </citation>
    <scope>NUCLEOTIDE SEQUENCE</scope>
    <source>
        <strain evidence="1">C29</strain>
        <tissue evidence="1">Fin</tissue>
    </source>
</reference>
<dbReference type="PANTHER" id="PTHR47510">
    <property type="entry name" value="REVERSE TRANSCRIPTASE DOMAIN-CONTAINING PROTEIN"/>
    <property type="match status" value="1"/>
</dbReference>
<dbReference type="AlphaFoldDB" id="A0AA47P2M3"/>
<proteinExistence type="predicted"/>
<protein>
    <recommendedName>
        <fullName evidence="3">Endonuclease/exonuclease/phosphatase domain-containing protein</fullName>
    </recommendedName>
</protein>
<name>A0AA47P2M3_MERPO</name>
<sequence length="204" mass="22918">MAVYVSNNWCKQYTVRETLCCPDVEILHLTMRPFYLPREFGSVAVCVVYIPPSGNAARAAARIADCVHQQLQRAPGAPVFVMGDFNHCKLESALPGFEQYIKCSTRENKTLDKCYGNVKNAYVAKPKAPLANSDHNAIHLIPTYKTMLKRSKPQVKTVTVWSEEGIDTLKGCFLCTDCVLLVYSVQTLHNHEFEKTLGLNESHH</sequence>
<evidence type="ECO:0000313" key="2">
    <source>
        <dbReference type="Proteomes" id="UP001174136"/>
    </source>
</evidence>
<dbReference type="Proteomes" id="UP001174136">
    <property type="component" value="Unassembled WGS sequence"/>
</dbReference>
<keyword evidence="2" id="KW-1185">Reference proteome</keyword>
<dbReference type="SUPFAM" id="SSF56219">
    <property type="entry name" value="DNase I-like"/>
    <property type="match status" value="1"/>
</dbReference>
<comment type="caution">
    <text evidence="1">The sequence shown here is derived from an EMBL/GenBank/DDBJ whole genome shotgun (WGS) entry which is preliminary data.</text>
</comment>